<evidence type="ECO:0000259" key="5">
    <source>
        <dbReference type="PROSITE" id="PS50157"/>
    </source>
</evidence>
<evidence type="ECO:0008006" key="9">
    <source>
        <dbReference type="Google" id="ProtNLM"/>
    </source>
</evidence>
<protein>
    <recommendedName>
        <fullName evidence="9">USP domain-containing protein</fullName>
    </recommendedName>
</protein>
<dbReference type="Gene3D" id="3.90.70.10">
    <property type="entry name" value="Cysteine proteinases"/>
    <property type="match status" value="1"/>
</dbReference>
<comment type="caution">
    <text evidence="7">The sequence shown here is derived from an EMBL/GenBank/DDBJ whole genome shotgun (WGS) entry which is preliminary data.</text>
</comment>
<keyword evidence="3" id="KW-0863">Zinc-finger</keyword>
<feature type="compositionally biased region" description="Basic residues" evidence="4">
    <location>
        <begin position="1217"/>
        <end position="1226"/>
    </location>
</feature>
<dbReference type="PANTHER" id="PTHR22975:SF9">
    <property type="entry name" value="ECHINUS SPLICE FORM 3"/>
    <property type="match status" value="1"/>
</dbReference>
<dbReference type="InterPro" id="IPR013087">
    <property type="entry name" value="Znf_C2H2_type"/>
</dbReference>
<feature type="domain" description="USP" evidence="6">
    <location>
        <begin position="1287"/>
        <end position="1620"/>
    </location>
</feature>
<dbReference type="PROSITE" id="PS50157">
    <property type="entry name" value="ZINC_FINGER_C2H2_2"/>
    <property type="match status" value="1"/>
</dbReference>
<proteinExistence type="predicted"/>
<dbReference type="PANTHER" id="PTHR22975">
    <property type="entry name" value="UBIQUITIN SPECIFIC PROTEINASE"/>
    <property type="match status" value="1"/>
</dbReference>
<feature type="region of interest" description="Disordered" evidence="4">
    <location>
        <begin position="1197"/>
        <end position="1230"/>
    </location>
</feature>
<feature type="region of interest" description="Disordered" evidence="4">
    <location>
        <begin position="10"/>
        <end position="54"/>
    </location>
</feature>
<dbReference type="GO" id="GO:0004843">
    <property type="term" value="F:cysteine-type deubiquitinase activity"/>
    <property type="evidence" value="ECO:0007669"/>
    <property type="project" value="InterPro"/>
</dbReference>
<keyword evidence="2" id="KW-0378">Hydrolase</keyword>
<evidence type="ECO:0000256" key="4">
    <source>
        <dbReference type="SAM" id="MobiDB-lite"/>
    </source>
</evidence>
<organism evidence="7 8">
    <name type="scientific">Cuscuta australis</name>
    <dbReference type="NCBI Taxonomy" id="267555"/>
    <lineage>
        <taxon>Eukaryota</taxon>
        <taxon>Viridiplantae</taxon>
        <taxon>Streptophyta</taxon>
        <taxon>Embryophyta</taxon>
        <taxon>Tracheophyta</taxon>
        <taxon>Spermatophyta</taxon>
        <taxon>Magnoliopsida</taxon>
        <taxon>eudicotyledons</taxon>
        <taxon>Gunneridae</taxon>
        <taxon>Pentapetalae</taxon>
        <taxon>asterids</taxon>
        <taxon>lamiids</taxon>
        <taxon>Solanales</taxon>
        <taxon>Convolvulaceae</taxon>
        <taxon>Cuscuteae</taxon>
        <taxon>Cuscuta</taxon>
        <taxon>Cuscuta subgen. Grammica</taxon>
        <taxon>Cuscuta sect. Cleistogrammica</taxon>
    </lineage>
</organism>
<dbReference type="InterPro" id="IPR028889">
    <property type="entry name" value="USP"/>
</dbReference>
<dbReference type="EMBL" id="NQVE01000190">
    <property type="protein sequence ID" value="RAL41181.1"/>
    <property type="molecule type" value="Genomic_DNA"/>
</dbReference>
<sequence length="1621" mass="181577">MASLALLHRARDSELAVQSRQQGGRCPSVENYGSTSTSPRVPLGSRSGGLMMDTPDRGAAQPVGPAHLSLYHELMGSKKRNFAVRSKPSDSPAASVAVSHERAAPYVSLESVTAIDFEGIDSASYANIKLECEKALNSLRIGSHTKALRAMKDLCVKYDKSPYGALVHRVHGTVCTKVASLIDDPNGKNRHMKNAIESAKKATVMSPNSIEFAHFYANLLYEIANDGKEYEEVVQECERALAIESPVDPGKESLQESQLKLSTPEARILQVQNDIRNLIQKSNIASISTWMKHLGNGDEKFRLIPIRRVPEDPMELSLVQARRPNEIKKATKTPEDRRKEIEVRVAAARLLMQKSESAQPPNDEDKSLDPSAVPGQKGSERRKSGTARKNASSTDRKGWVQSYWNSMSMDMKKELLRIKILDLKIHFGSLKDGFASPVLSEALQFSGANKTWKFWECCNCGEKFSDPEMHIQHVMHEHMGHLEPKLLSVLPQDVGNKWFKALLNCPWKPLDLSAATKVLENKSKPQECALQRSEVDQSNGEFSSIHCHDESCILPGKKPLWDGDSNTTIERREYKGSDIEWVDFDGNGGPGGWPISDDLERAKLLERIHAAFQSLIKNKCLASSHLNRVMNFAVEELKGHCGCELLSCNIDQNPLCICFLGSQELTKVLKFLQEISQSCGTSRYYGRINDIENRNGGTKCADAMEKLIFSEDGSYLLFDEHFLSHNHFVTRLHNVVTDDKIAAVYSTIPYDNGVSFDSDAFLSWIFMGPTSGEQLENWSRLREEKAAQGTEILRLLEEEFHELRGLCERKCEHLSYEEAVKAVEDLCLEEGNKREHATDFVPESYDAVLKKWREELLEDHHGAANIDHRIEVEAISNVLNDAESFNVSRFGYGESYSDMTSHLCDLELGEDDSWRAKDALHHADSCVEFAIQRQKEQNSIELSKIDARILCILSGVRHLELKLEPVSGNDYRRVVVPLVKSFMRAYLESLAEKDATEKSDAAREAFLAELARDSKKSSGGGSDNLKHGTEKVKDKKKSKDHRKSKDVKVSGGNVLPIQHHETSECISFQGANDRENEEGELVIVERKDSPSQEEYNLRIVLEEEERKLEETLQYQRQIENEAKLKQLAAEHKKGGRTLSEKMHAELTPDDNSRYKEDQDATWLWKINAKDSMLPTDGSYDTGDDFPKNPAAADAKTADIQNGGIAEDGTAVPDQTLRHSRRQKGLKKSCEGKYQAISSGGENNTGSALMSSDNFQGMLPKARSEMGYYGDSPNEGGNEIAGVNVYGTGLQNEIGEYNCFLNVIIQSLWNLSRFRDEFLRLSEHVHVGDPCVVCALYGIFTALSMASSETQRDVVAPTSLRIALSNLYPDSNFFQEGQMNDASEVLGVIFDCLHQSFTSDLGASDTQSTARRLDSWDCTNSACIVHSMFGMDIFERMLCPNCNSESRHLKYTSFFHNINANALRTMKASYTVMHQEKSFDELMNLVERNHQLACDPDAGGCGQLNCIHHSLSTPPSVFTTVLGWKNTCESLDDIRATLAALSTEIDISIPYHGLGPGSKYTLASVVCYYRQHYHCVAYSRHHEKWIMYDDKTVKVIGSWDDVLLMCIKGHLQPQVFFFEAEK</sequence>
<dbReference type="InterPro" id="IPR006865">
    <property type="entry name" value="DUF629"/>
</dbReference>
<dbReference type="GO" id="GO:0008270">
    <property type="term" value="F:zinc ion binding"/>
    <property type="evidence" value="ECO:0007669"/>
    <property type="project" value="UniProtKB-KW"/>
</dbReference>
<dbReference type="Pfam" id="PF04781">
    <property type="entry name" value="DUF627"/>
    <property type="match status" value="1"/>
</dbReference>
<dbReference type="GO" id="GO:0016579">
    <property type="term" value="P:protein deubiquitination"/>
    <property type="evidence" value="ECO:0007669"/>
    <property type="project" value="InterPro"/>
</dbReference>
<feature type="compositionally biased region" description="Basic residues" evidence="4">
    <location>
        <begin position="1034"/>
        <end position="1045"/>
    </location>
</feature>
<feature type="region of interest" description="Disordered" evidence="4">
    <location>
        <begin position="353"/>
        <end position="394"/>
    </location>
</feature>
<dbReference type="PROSITE" id="PS00028">
    <property type="entry name" value="ZINC_FINGER_C2H2_1"/>
    <property type="match status" value="1"/>
</dbReference>
<keyword evidence="3" id="KW-0479">Metal-binding</keyword>
<dbReference type="PROSITE" id="PS50235">
    <property type="entry name" value="USP_3"/>
    <property type="match status" value="1"/>
</dbReference>
<keyword evidence="3" id="KW-0862">Zinc</keyword>
<feature type="region of interest" description="Disordered" evidence="4">
    <location>
        <begin position="1133"/>
        <end position="1153"/>
    </location>
</feature>
<evidence type="ECO:0000256" key="3">
    <source>
        <dbReference type="PROSITE-ProRule" id="PRU00042"/>
    </source>
</evidence>
<dbReference type="SUPFAM" id="SSF54001">
    <property type="entry name" value="Cysteine proteinases"/>
    <property type="match status" value="1"/>
</dbReference>
<evidence type="ECO:0000256" key="1">
    <source>
        <dbReference type="ARBA" id="ARBA00022786"/>
    </source>
</evidence>
<dbReference type="InterPro" id="IPR052398">
    <property type="entry name" value="Ubiquitin_hydrolase_53/54"/>
</dbReference>
<dbReference type="InterPro" id="IPR001394">
    <property type="entry name" value="Peptidase_C19_UCH"/>
</dbReference>
<feature type="region of interest" description="Disordered" evidence="4">
    <location>
        <begin position="1012"/>
        <end position="1053"/>
    </location>
</feature>
<dbReference type="CDD" id="cd02257">
    <property type="entry name" value="Peptidase_C19"/>
    <property type="match status" value="1"/>
</dbReference>
<evidence type="ECO:0000313" key="7">
    <source>
        <dbReference type="EMBL" id="RAL41181.1"/>
    </source>
</evidence>
<accession>A0A328DA34</accession>
<keyword evidence="1" id="KW-0833">Ubl conjugation pathway</keyword>
<dbReference type="InterPro" id="IPR006866">
    <property type="entry name" value="DUF627_N"/>
</dbReference>
<feature type="compositionally biased region" description="Basic and acidic residues" evidence="4">
    <location>
        <begin position="1024"/>
        <end position="1033"/>
    </location>
</feature>
<dbReference type="InterPro" id="IPR038765">
    <property type="entry name" value="Papain-like_cys_pep_sf"/>
</dbReference>
<dbReference type="Pfam" id="PF04780">
    <property type="entry name" value="DUF629"/>
    <property type="match status" value="1"/>
</dbReference>
<name>A0A328DA34_9ASTE</name>
<reference evidence="7 8" key="1">
    <citation type="submission" date="2018-06" db="EMBL/GenBank/DDBJ databases">
        <title>The Genome of Cuscuta australis (Dodder) Provides Insight into the Evolution of Plant Parasitism.</title>
        <authorList>
            <person name="Liu H."/>
        </authorList>
    </citation>
    <scope>NUCLEOTIDE SEQUENCE [LARGE SCALE GENOMIC DNA]</scope>
    <source>
        <strain evidence="8">cv. Yunnan</strain>
        <tissue evidence="7">Vines</tissue>
    </source>
</reference>
<keyword evidence="8" id="KW-1185">Reference proteome</keyword>
<dbReference type="Proteomes" id="UP000249390">
    <property type="component" value="Unassembled WGS sequence"/>
</dbReference>
<gene>
    <name evidence="7" type="ORF">DM860_017730</name>
</gene>
<dbReference type="Pfam" id="PF00443">
    <property type="entry name" value="UCH"/>
    <property type="match status" value="1"/>
</dbReference>
<feature type="domain" description="C2H2-type" evidence="5">
    <location>
        <begin position="455"/>
        <end position="483"/>
    </location>
</feature>
<evidence type="ECO:0000256" key="2">
    <source>
        <dbReference type="ARBA" id="ARBA00022801"/>
    </source>
</evidence>
<evidence type="ECO:0000313" key="8">
    <source>
        <dbReference type="Proteomes" id="UP000249390"/>
    </source>
</evidence>
<evidence type="ECO:0000259" key="6">
    <source>
        <dbReference type="PROSITE" id="PS50235"/>
    </source>
</evidence>